<evidence type="ECO:0000256" key="1">
    <source>
        <dbReference type="SAM" id="MobiDB-lite"/>
    </source>
</evidence>
<gene>
    <name evidence="2" type="ORF">ATK36_4677</name>
</gene>
<sequence length="62" mass="6646">MSVKAPFTDIGEAAERSEPTKQAREQANGANRRKKPTAAPDVGKQTPEASPKQSARKAVSLR</sequence>
<dbReference type="EMBL" id="PDJK01000002">
    <property type="protein sequence ID" value="PFG49519.1"/>
    <property type="molecule type" value="Genomic_DNA"/>
</dbReference>
<proteinExistence type="predicted"/>
<evidence type="ECO:0000313" key="2">
    <source>
        <dbReference type="EMBL" id="PFG49519.1"/>
    </source>
</evidence>
<organism evidence="2 3">
    <name type="scientific">Amycolatopsis sulphurea</name>
    <dbReference type="NCBI Taxonomy" id="76022"/>
    <lineage>
        <taxon>Bacteria</taxon>
        <taxon>Bacillati</taxon>
        <taxon>Actinomycetota</taxon>
        <taxon>Actinomycetes</taxon>
        <taxon>Pseudonocardiales</taxon>
        <taxon>Pseudonocardiaceae</taxon>
        <taxon>Amycolatopsis</taxon>
    </lineage>
</organism>
<reference evidence="2 3" key="1">
    <citation type="submission" date="2017-10" db="EMBL/GenBank/DDBJ databases">
        <title>Sequencing the genomes of 1000 actinobacteria strains.</title>
        <authorList>
            <person name="Klenk H.-P."/>
        </authorList>
    </citation>
    <scope>NUCLEOTIDE SEQUENCE [LARGE SCALE GENOMIC DNA]</scope>
    <source>
        <strain evidence="2 3">DSM 46092</strain>
    </source>
</reference>
<name>A0A2A9FGG6_9PSEU</name>
<dbReference type="AlphaFoldDB" id="A0A2A9FGG6"/>
<comment type="caution">
    <text evidence="2">The sequence shown here is derived from an EMBL/GenBank/DDBJ whole genome shotgun (WGS) entry which is preliminary data.</text>
</comment>
<feature type="region of interest" description="Disordered" evidence="1">
    <location>
        <begin position="1"/>
        <end position="62"/>
    </location>
</feature>
<feature type="compositionally biased region" description="Basic and acidic residues" evidence="1">
    <location>
        <begin position="13"/>
        <end position="24"/>
    </location>
</feature>
<protein>
    <submittedName>
        <fullName evidence="2">Uncharacterized protein</fullName>
    </submittedName>
</protein>
<keyword evidence="3" id="KW-1185">Reference proteome</keyword>
<accession>A0A2A9FGG6</accession>
<evidence type="ECO:0000313" key="3">
    <source>
        <dbReference type="Proteomes" id="UP000243542"/>
    </source>
</evidence>
<dbReference type="Proteomes" id="UP000243542">
    <property type="component" value="Unassembled WGS sequence"/>
</dbReference>